<reference evidence="2 3" key="1">
    <citation type="submission" date="2023-03" db="EMBL/GenBank/DDBJ databases">
        <title>WGS of Gossypium arboreum.</title>
        <authorList>
            <person name="Yu D."/>
        </authorList>
    </citation>
    <scope>NUCLEOTIDE SEQUENCE [LARGE SCALE GENOMIC DNA]</scope>
    <source>
        <tissue evidence="2">Leaf</tissue>
    </source>
</reference>
<evidence type="ECO:0000313" key="3">
    <source>
        <dbReference type="Proteomes" id="UP001358586"/>
    </source>
</evidence>
<keyword evidence="3" id="KW-1185">Reference proteome</keyword>
<comment type="caution">
    <text evidence="2">The sequence shown here is derived from an EMBL/GenBank/DDBJ whole genome shotgun (WGS) entry which is preliminary data.</text>
</comment>
<dbReference type="Proteomes" id="UP001358586">
    <property type="component" value="Chromosome 4"/>
</dbReference>
<evidence type="ECO:0000256" key="1">
    <source>
        <dbReference type="SAM" id="MobiDB-lite"/>
    </source>
</evidence>
<feature type="compositionally biased region" description="Acidic residues" evidence="1">
    <location>
        <begin position="99"/>
        <end position="108"/>
    </location>
</feature>
<dbReference type="EMBL" id="JARKNE010000004">
    <property type="protein sequence ID" value="KAK5836330.1"/>
    <property type="molecule type" value="Genomic_DNA"/>
</dbReference>
<evidence type="ECO:0000313" key="2">
    <source>
        <dbReference type="EMBL" id="KAK5836330.1"/>
    </source>
</evidence>
<organism evidence="2 3">
    <name type="scientific">Gossypium arboreum</name>
    <name type="common">Tree cotton</name>
    <name type="synonym">Gossypium nanking</name>
    <dbReference type="NCBI Taxonomy" id="29729"/>
    <lineage>
        <taxon>Eukaryota</taxon>
        <taxon>Viridiplantae</taxon>
        <taxon>Streptophyta</taxon>
        <taxon>Embryophyta</taxon>
        <taxon>Tracheophyta</taxon>
        <taxon>Spermatophyta</taxon>
        <taxon>Magnoliopsida</taxon>
        <taxon>eudicotyledons</taxon>
        <taxon>Gunneridae</taxon>
        <taxon>Pentapetalae</taxon>
        <taxon>rosids</taxon>
        <taxon>malvids</taxon>
        <taxon>Malvales</taxon>
        <taxon>Malvaceae</taxon>
        <taxon>Malvoideae</taxon>
        <taxon>Gossypium</taxon>
    </lineage>
</organism>
<sequence length="135" mass="15239">MPSSHGTIISLERMVLLYSILTRKTIDVGKIILRGVQNCAVKRSGLAHFLFTITILCLKAKILANVRKIGYSQGTIMDWDLYRVAGNSVLQKRVKVSEEPEDPDEEEGPTIAQPSSPDLRDELSKLMDLMQHMQW</sequence>
<accession>A0ABR0QAZ8</accession>
<proteinExistence type="predicted"/>
<protein>
    <submittedName>
        <fullName evidence="2">Uncharacterized protein</fullName>
    </submittedName>
</protein>
<name>A0ABR0QAZ8_GOSAR</name>
<gene>
    <name evidence="2" type="ORF">PVK06_012114</name>
</gene>
<feature type="region of interest" description="Disordered" evidence="1">
    <location>
        <begin position="94"/>
        <end position="118"/>
    </location>
</feature>